<evidence type="ECO:0000256" key="4">
    <source>
        <dbReference type="ARBA" id="ARBA00022576"/>
    </source>
</evidence>
<dbReference type="InterPro" id="IPR037029">
    <property type="entry name" value="Alliinase_N_sf"/>
</dbReference>
<comment type="subunit">
    <text evidence="3">Homodimer.</text>
</comment>
<feature type="domain" description="Alliinase C-terminal" evidence="6">
    <location>
        <begin position="40"/>
        <end position="408"/>
    </location>
</feature>
<dbReference type="InterPro" id="IPR015424">
    <property type="entry name" value="PyrdxlP-dep_Trfase"/>
</dbReference>
<dbReference type="EMBL" id="JASCZI010211576">
    <property type="protein sequence ID" value="MED6194656.1"/>
    <property type="molecule type" value="Genomic_DNA"/>
</dbReference>
<dbReference type="InterPro" id="IPR015421">
    <property type="entry name" value="PyrdxlP-dep_Trfase_major"/>
</dbReference>
<dbReference type="CDD" id="cd00609">
    <property type="entry name" value="AAT_like"/>
    <property type="match status" value="1"/>
</dbReference>
<reference evidence="7 8" key="1">
    <citation type="journal article" date="2023" name="Plants (Basel)">
        <title>Bridging the Gap: Combining Genomics and Transcriptomics Approaches to Understand Stylosanthes scabra, an Orphan Legume from the Brazilian Caatinga.</title>
        <authorList>
            <person name="Ferreira-Neto J.R.C."/>
            <person name="da Silva M.D."/>
            <person name="Binneck E."/>
            <person name="de Melo N.F."/>
            <person name="da Silva R.H."/>
            <person name="de Melo A.L.T.M."/>
            <person name="Pandolfi V."/>
            <person name="Bustamante F.O."/>
            <person name="Brasileiro-Vidal A.C."/>
            <person name="Benko-Iseppon A.M."/>
        </authorList>
    </citation>
    <scope>NUCLEOTIDE SEQUENCE [LARGE SCALE GENOMIC DNA]</scope>
    <source>
        <tissue evidence="7">Leaves</tissue>
    </source>
</reference>
<proteinExistence type="inferred from homology"/>
<dbReference type="InterPro" id="IPR050478">
    <property type="entry name" value="Ethylene_sulfur-biosynth"/>
</dbReference>
<dbReference type="PANTHER" id="PTHR43795:SF15">
    <property type="entry name" value="TRYPTOPHAN AMINOTRANSFERASE-RELATED PROTEIN 1"/>
    <property type="match status" value="1"/>
</dbReference>
<evidence type="ECO:0000256" key="5">
    <source>
        <dbReference type="ARBA" id="ARBA00022898"/>
    </source>
</evidence>
<name>A0ABU6X989_9FABA</name>
<dbReference type="InterPro" id="IPR006948">
    <property type="entry name" value="Alliinase_C"/>
</dbReference>
<dbReference type="SUPFAM" id="SSF53383">
    <property type="entry name" value="PLP-dependent transferases"/>
    <property type="match status" value="1"/>
</dbReference>
<dbReference type="PANTHER" id="PTHR43795">
    <property type="entry name" value="BIFUNCTIONAL ASPARTATE AMINOTRANSFERASE AND GLUTAMATE/ASPARTATE-PREPHENATE AMINOTRANSFERASE-RELATED"/>
    <property type="match status" value="1"/>
</dbReference>
<keyword evidence="8" id="KW-1185">Reference proteome</keyword>
<evidence type="ECO:0000313" key="7">
    <source>
        <dbReference type="EMBL" id="MED6194656.1"/>
    </source>
</evidence>
<evidence type="ECO:0000256" key="2">
    <source>
        <dbReference type="ARBA" id="ARBA00006312"/>
    </source>
</evidence>
<keyword evidence="4" id="KW-0032">Aminotransferase</keyword>
<evidence type="ECO:0000256" key="1">
    <source>
        <dbReference type="ARBA" id="ARBA00001933"/>
    </source>
</evidence>
<comment type="cofactor">
    <cofactor evidence="1">
        <name>pyridoxal 5'-phosphate</name>
        <dbReference type="ChEBI" id="CHEBI:597326"/>
    </cofactor>
</comment>
<dbReference type="InterPro" id="IPR015422">
    <property type="entry name" value="PyrdxlP-dep_Trfase_small"/>
</dbReference>
<dbReference type="Gene3D" id="2.10.25.30">
    <property type="entry name" value="EGF-like, alliinase"/>
    <property type="match status" value="1"/>
</dbReference>
<keyword evidence="5" id="KW-0663">Pyridoxal phosphate</keyword>
<dbReference type="Gene3D" id="3.90.1150.10">
    <property type="entry name" value="Aspartate Aminotransferase, domain 1"/>
    <property type="match status" value="1"/>
</dbReference>
<dbReference type="Gene3D" id="3.40.640.10">
    <property type="entry name" value="Type I PLP-dependent aspartate aminotransferase-like (Major domain)"/>
    <property type="match status" value="1"/>
</dbReference>
<dbReference type="Pfam" id="PF04864">
    <property type="entry name" value="Alliinase_C"/>
    <property type="match status" value="1"/>
</dbReference>
<keyword evidence="4" id="KW-0808">Transferase</keyword>
<comment type="similarity">
    <text evidence="2">Belongs to the alliinase family.</text>
</comment>
<protein>
    <recommendedName>
        <fullName evidence="6">Alliinase C-terminal domain-containing protein</fullName>
    </recommendedName>
</protein>
<accession>A0ABU6X989</accession>
<gene>
    <name evidence="7" type="ORF">PIB30_030509</name>
</gene>
<dbReference type="Proteomes" id="UP001341840">
    <property type="component" value="Unassembled WGS sequence"/>
</dbReference>
<evidence type="ECO:0000256" key="3">
    <source>
        <dbReference type="ARBA" id="ARBA00011738"/>
    </source>
</evidence>
<sequence>MVVLKTSTPPVPSGNKVNNGFPYSNGAIKPHFTPSLNSFINLDQGDPEVFAPYWRKKSEECTVVIKGSDLMSYMSDMTNVCWFMLPELRDAIRRLHHVVGNASAGMDKHIVVGTGSTQLFQAALFALSRSSDPSNHNPINVVAAAPYYSEYQDEVEVLRSGLYRWGGDARVYDKNEEYIEVVTAPNNPCGSIRRAVAMARSEGDELGKLIHDFAYYWPQYTPITEEYDHDVMLFTFSKCTGHAGSRIGWAIVKDIEVARKMTRFIQMSSIGVSKESQIRVAKIIGVICDSYQKIGSSLQSDDLFFEHSKRMLRERWDKLRAVVDKSNIFSLDKYPKNYCNFTRQNSETYPAFAWIKCCGAIEDCESYLRSLKVYSRGGKRFGVDGKYARVSLLCRDEVFNEFLTRISNARLQV</sequence>
<evidence type="ECO:0000259" key="6">
    <source>
        <dbReference type="Pfam" id="PF04864"/>
    </source>
</evidence>
<organism evidence="7 8">
    <name type="scientific">Stylosanthes scabra</name>
    <dbReference type="NCBI Taxonomy" id="79078"/>
    <lineage>
        <taxon>Eukaryota</taxon>
        <taxon>Viridiplantae</taxon>
        <taxon>Streptophyta</taxon>
        <taxon>Embryophyta</taxon>
        <taxon>Tracheophyta</taxon>
        <taxon>Spermatophyta</taxon>
        <taxon>Magnoliopsida</taxon>
        <taxon>eudicotyledons</taxon>
        <taxon>Gunneridae</taxon>
        <taxon>Pentapetalae</taxon>
        <taxon>rosids</taxon>
        <taxon>fabids</taxon>
        <taxon>Fabales</taxon>
        <taxon>Fabaceae</taxon>
        <taxon>Papilionoideae</taxon>
        <taxon>50 kb inversion clade</taxon>
        <taxon>dalbergioids sensu lato</taxon>
        <taxon>Dalbergieae</taxon>
        <taxon>Pterocarpus clade</taxon>
        <taxon>Stylosanthes</taxon>
    </lineage>
</organism>
<evidence type="ECO:0000313" key="8">
    <source>
        <dbReference type="Proteomes" id="UP001341840"/>
    </source>
</evidence>
<comment type="caution">
    <text evidence="7">The sequence shown here is derived from an EMBL/GenBank/DDBJ whole genome shotgun (WGS) entry which is preliminary data.</text>
</comment>